<sequence length="205" mass="22701">MAEEESKKVEAEGSSETAPPPPEPTKDVAEEKAVIPPPSEEKADDSKALDVVEKVADTPTEKSRGGSTERVAQLTRLETEKRMSLIRAWEENEKVKVENKAAKQMSSITAWENSKKAATEAELKAKESLQPNTFLMCEQEELEKKKAEYAEKMKNKVAMIHKTAEEKRAIVEAKCGEDILKAEEMAAKYRSTGLAPKKLFGCFGA</sequence>
<evidence type="ECO:0000256" key="3">
    <source>
        <dbReference type="SAM" id="MobiDB-lite"/>
    </source>
</evidence>
<protein>
    <submittedName>
        <fullName evidence="7">Remorin isoform X1</fullName>
    </submittedName>
</protein>
<feature type="coiled-coil region" evidence="2">
    <location>
        <begin position="132"/>
        <end position="159"/>
    </location>
</feature>
<evidence type="ECO:0000256" key="2">
    <source>
        <dbReference type="SAM" id="Coils"/>
    </source>
</evidence>
<feature type="compositionally biased region" description="Basic and acidic residues" evidence="3">
    <location>
        <begin position="24"/>
        <end position="64"/>
    </location>
</feature>
<comment type="similarity">
    <text evidence="1">Belongs to the remorin family.</text>
</comment>
<name>A0A6I9QF68_ELAGV</name>
<dbReference type="OrthoDB" id="684343at2759"/>
<feature type="region of interest" description="Disordered" evidence="3">
    <location>
        <begin position="1"/>
        <end position="70"/>
    </location>
</feature>
<dbReference type="InterPro" id="IPR005518">
    <property type="entry name" value="Remorin_N"/>
</dbReference>
<dbReference type="AlphaFoldDB" id="A0A6I9QF68"/>
<feature type="compositionally biased region" description="Basic and acidic residues" evidence="3">
    <location>
        <begin position="1"/>
        <end position="11"/>
    </location>
</feature>
<feature type="domain" description="Remorin C-terminal" evidence="4">
    <location>
        <begin position="81"/>
        <end position="198"/>
    </location>
</feature>
<dbReference type="PANTHER" id="PTHR31775:SF5">
    <property type="entry name" value="REMORIN 1.4"/>
    <property type="match status" value="1"/>
</dbReference>
<dbReference type="InParanoid" id="A0A6I9QF68"/>
<reference evidence="7" key="1">
    <citation type="submission" date="2025-08" db="UniProtKB">
        <authorList>
            <consortium name="RefSeq"/>
        </authorList>
    </citation>
    <scope>IDENTIFICATION</scope>
</reference>
<dbReference type="PANTHER" id="PTHR31775">
    <property type="entry name" value="OS02G0117200 PROTEIN"/>
    <property type="match status" value="1"/>
</dbReference>
<dbReference type="Pfam" id="PF03766">
    <property type="entry name" value="Remorin_N"/>
    <property type="match status" value="1"/>
</dbReference>
<gene>
    <name evidence="7" type="primary">LOC105034828</name>
</gene>
<evidence type="ECO:0000313" key="7">
    <source>
        <dbReference type="RefSeq" id="XP_010908426.1"/>
    </source>
</evidence>
<dbReference type="Pfam" id="PF03763">
    <property type="entry name" value="Remorin_C"/>
    <property type="match status" value="1"/>
</dbReference>
<evidence type="ECO:0000259" key="5">
    <source>
        <dbReference type="Pfam" id="PF03766"/>
    </source>
</evidence>
<dbReference type="Proteomes" id="UP000504607">
    <property type="component" value="Unplaced"/>
</dbReference>
<keyword evidence="6" id="KW-1185">Reference proteome</keyword>
<dbReference type="InterPro" id="IPR005516">
    <property type="entry name" value="Remorin_C"/>
</dbReference>
<keyword evidence="2" id="KW-0175">Coiled coil</keyword>
<dbReference type="RefSeq" id="XP_010908426.1">
    <property type="nucleotide sequence ID" value="XM_010910124.2"/>
</dbReference>
<evidence type="ECO:0000313" key="6">
    <source>
        <dbReference type="Proteomes" id="UP000504607"/>
    </source>
</evidence>
<evidence type="ECO:0000259" key="4">
    <source>
        <dbReference type="Pfam" id="PF03763"/>
    </source>
</evidence>
<evidence type="ECO:0000256" key="1">
    <source>
        <dbReference type="ARBA" id="ARBA00005711"/>
    </source>
</evidence>
<organism evidence="6 7">
    <name type="scientific">Elaeis guineensis var. tenera</name>
    <name type="common">Oil palm</name>
    <dbReference type="NCBI Taxonomy" id="51953"/>
    <lineage>
        <taxon>Eukaryota</taxon>
        <taxon>Viridiplantae</taxon>
        <taxon>Streptophyta</taxon>
        <taxon>Embryophyta</taxon>
        <taxon>Tracheophyta</taxon>
        <taxon>Spermatophyta</taxon>
        <taxon>Magnoliopsida</taxon>
        <taxon>Liliopsida</taxon>
        <taxon>Arecaceae</taxon>
        <taxon>Arecoideae</taxon>
        <taxon>Cocoseae</taxon>
        <taxon>Elaeidinae</taxon>
        <taxon>Elaeis</taxon>
    </lineage>
</organism>
<accession>A0A6I9QF68</accession>
<proteinExistence type="inferred from homology"/>
<feature type="domain" description="Remorin N-terminal" evidence="5">
    <location>
        <begin position="25"/>
        <end position="76"/>
    </location>
</feature>